<comment type="caution">
    <text evidence="2">The sequence shown here is derived from an EMBL/GenBank/DDBJ whole genome shotgun (WGS) entry which is preliminary data.</text>
</comment>
<accession>A0AA38W1F6</accession>
<organism evidence="2 3">
    <name type="scientific">Coniochaeta hoffmannii</name>
    <dbReference type="NCBI Taxonomy" id="91930"/>
    <lineage>
        <taxon>Eukaryota</taxon>
        <taxon>Fungi</taxon>
        <taxon>Dikarya</taxon>
        <taxon>Ascomycota</taxon>
        <taxon>Pezizomycotina</taxon>
        <taxon>Sordariomycetes</taxon>
        <taxon>Sordariomycetidae</taxon>
        <taxon>Coniochaetales</taxon>
        <taxon>Coniochaetaceae</taxon>
        <taxon>Coniochaeta</taxon>
    </lineage>
</organism>
<evidence type="ECO:0000313" key="3">
    <source>
        <dbReference type="Proteomes" id="UP001174691"/>
    </source>
</evidence>
<feature type="compositionally biased region" description="Basic and acidic residues" evidence="1">
    <location>
        <begin position="615"/>
        <end position="656"/>
    </location>
</feature>
<feature type="region of interest" description="Disordered" evidence="1">
    <location>
        <begin position="614"/>
        <end position="662"/>
    </location>
</feature>
<gene>
    <name evidence="2" type="ORF">NKR19_g3435</name>
</gene>
<evidence type="ECO:0000256" key="1">
    <source>
        <dbReference type="SAM" id="MobiDB-lite"/>
    </source>
</evidence>
<dbReference type="AlphaFoldDB" id="A0AA38W1F6"/>
<protein>
    <recommendedName>
        <fullName evidence="4">JmjC domain-containing protein</fullName>
    </recommendedName>
</protein>
<evidence type="ECO:0000313" key="2">
    <source>
        <dbReference type="EMBL" id="KAJ9158320.1"/>
    </source>
</evidence>
<proteinExistence type="predicted"/>
<feature type="region of interest" description="Disordered" evidence="1">
    <location>
        <begin position="126"/>
        <end position="145"/>
    </location>
</feature>
<reference evidence="2" key="1">
    <citation type="submission" date="2022-07" db="EMBL/GenBank/DDBJ databases">
        <title>Fungi with potential for degradation of polypropylene.</title>
        <authorList>
            <person name="Gostincar C."/>
        </authorList>
    </citation>
    <scope>NUCLEOTIDE SEQUENCE</scope>
    <source>
        <strain evidence="2">EXF-13287</strain>
    </source>
</reference>
<dbReference type="EMBL" id="JANBVN010000038">
    <property type="protein sequence ID" value="KAJ9158320.1"/>
    <property type="molecule type" value="Genomic_DNA"/>
</dbReference>
<dbReference type="Gene3D" id="2.60.120.650">
    <property type="entry name" value="Cupin"/>
    <property type="match status" value="1"/>
</dbReference>
<name>A0AA38W1F6_9PEZI</name>
<keyword evidence="3" id="KW-1185">Reference proteome</keyword>
<evidence type="ECO:0008006" key="4">
    <source>
        <dbReference type="Google" id="ProtNLM"/>
    </source>
</evidence>
<sequence length="662" mass="75130">MGKGRRDFCQLCWRWISNGNFYKHRACLHLWCDHCRAPLWDTYHATRRHMSESQTCAASARCMRCHASWATICRDTDGKPDKHIETCTGRKIDASQEKRACAYLCGRWLLGSQDAQRHTKDCELKMGKKRGGGQNVPGSPGLDADGERIRRELEACSVDLPREYDLVKAAVRDEFGGDSGFPLALPAERMVAVYQRFAEDIKNARETMKEMMEKHKPHKDSQMTLDHESYTGILAAAGVGTPLTAGEYLERLPKTHGGPDGFHPGDWVVCTKRQAPILLAAHHPVRPILVLEGVDDPMSEEVCMRRLERQVDYEIHDLTRKNPGKRAGESTATMDPSKMPIKTFLAVKESRDRPLNMLSLPPFREAMPSFLDLPDYDVINSCIPEQGRFGKHPTDKVRDCARFGLCALGGAMSVWHMDQHGFTTAALCECGRKLWMLLPGMPLARCAEYARQMQENRDKYVGPDWPVVGVPMRARDVLIQPEGTLHAPYSVSWPVVMSGKMLWTQRGVLNATRVMNLEVRENASNEDPEEGVVDKLQCVEQSWARALKEKEKEKKKKGALWLGEDQLGMFRVEVAKLQEALREQAENLTTGDEGDGISLAWLLQKAQRDLAAARAENKKLRRAAEETKRLRGENERQEAELSRYREKEASRREERAKRRKKD</sequence>
<dbReference type="Proteomes" id="UP001174691">
    <property type="component" value="Unassembled WGS sequence"/>
</dbReference>